<organism evidence="1 2">
    <name type="scientific">Smallanthus sonchifolius</name>
    <dbReference type="NCBI Taxonomy" id="185202"/>
    <lineage>
        <taxon>Eukaryota</taxon>
        <taxon>Viridiplantae</taxon>
        <taxon>Streptophyta</taxon>
        <taxon>Embryophyta</taxon>
        <taxon>Tracheophyta</taxon>
        <taxon>Spermatophyta</taxon>
        <taxon>Magnoliopsida</taxon>
        <taxon>eudicotyledons</taxon>
        <taxon>Gunneridae</taxon>
        <taxon>Pentapetalae</taxon>
        <taxon>asterids</taxon>
        <taxon>campanulids</taxon>
        <taxon>Asterales</taxon>
        <taxon>Asteraceae</taxon>
        <taxon>Asteroideae</taxon>
        <taxon>Heliantheae alliance</taxon>
        <taxon>Millerieae</taxon>
        <taxon>Smallanthus</taxon>
    </lineage>
</organism>
<accession>A0ACB9ICU9</accession>
<name>A0ACB9ICU9_9ASTR</name>
<dbReference type="Proteomes" id="UP001056120">
    <property type="component" value="Linkage Group LG08"/>
</dbReference>
<comment type="caution">
    <text evidence="1">The sequence shown here is derived from an EMBL/GenBank/DDBJ whole genome shotgun (WGS) entry which is preliminary data.</text>
</comment>
<reference evidence="1 2" key="2">
    <citation type="journal article" date="2022" name="Mol. Ecol. Resour.">
        <title>The genomes of chicory, endive, great burdock and yacon provide insights into Asteraceae paleo-polyploidization history and plant inulin production.</title>
        <authorList>
            <person name="Fan W."/>
            <person name="Wang S."/>
            <person name="Wang H."/>
            <person name="Wang A."/>
            <person name="Jiang F."/>
            <person name="Liu H."/>
            <person name="Zhao H."/>
            <person name="Xu D."/>
            <person name="Zhang Y."/>
        </authorList>
    </citation>
    <scope>NUCLEOTIDE SEQUENCE [LARGE SCALE GENOMIC DNA]</scope>
    <source>
        <strain evidence="2">cv. Yunnan</strain>
        <tissue evidence="1">Leaves</tissue>
    </source>
</reference>
<reference evidence="2" key="1">
    <citation type="journal article" date="2022" name="Mol. Ecol. Resour.">
        <title>The genomes of chicory, endive, great burdock and yacon provide insights into Asteraceae palaeo-polyploidization history and plant inulin production.</title>
        <authorList>
            <person name="Fan W."/>
            <person name="Wang S."/>
            <person name="Wang H."/>
            <person name="Wang A."/>
            <person name="Jiang F."/>
            <person name="Liu H."/>
            <person name="Zhao H."/>
            <person name="Xu D."/>
            <person name="Zhang Y."/>
        </authorList>
    </citation>
    <scope>NUCLEOTIDE SEQUENCE [LARGE SCALE GENOMIC DNA]</scope>
    <source>
        <strain evidence="2">cv. Yunnan</strain>
    </source>
</reference>
<dbReference type="EMBL" id="CM042025">
    <property type="protein sequence ID" value="KAI3805815.1"/>
    <property type="molecule type" value="Genomic_DNA"/>
</dbReference>
<sequence length="462" mass="50272">MDKNGSVIVLFLLFIFDFGQSDAFNLRKLVATPDLNGSSNANQDSASSSPPPPDKTPNLSPVEAPKPKDTPITNPSELESKGLNDSYTKKGSESFSEKKLDSEKNQDGKGSETFASKYCKRNPICNDQGKTIMACVQDIENGSNILTLNVQNEQDVGLKVNITFGTSMTNYLQTFVIPAHGTEEVNITISGDKSNKVILNAGNGDCELQINQPSPVNSPSKFKDPVNNSSNKDAGNPADRPVKPEDVNNPADSPKKPEDVDDPAKSKDKNTPPKTKDVNAPPKSKDVDDLSKSKDADDLSKSKDTKDLPKSKEADDTTKSKSKDVDDPSKSTTISVDTPVSKNNFVYQMTFYSKQVTPMHGAYLAFLVALVIGGSWALCSFRKRRTDGGVPYQELEMGPSESSNAVDVEAAEGWDQDWDDDDWDEDKAIRSPGGNINAKTISSNRLTSQATKKDVWDADWDD</sequence>
<keyword evidence="2" id="KW-1185">Reference proteome</keyword>
<protein>
    <submittedName>
        <fullName evidence="1">Uncharacterized protein</fullName>
    </submittedName>
</protein>
<evidence type="ECO:0000313" key="1">
    <source>
        <dbReference type="EMBL" id="KAI3805815.1"/>
    </source>
</evidence>
<proteinExistence type="predicted"/>
<evidence type="ECO:0000313" key="2">
    <source>
        <dbReference type="Proteomes" id="UP001056120"/>
    </source>
</evidence>
<gene>
    <name evidence="1" type="ORF">L1987_21701</name>
</gene>